<dbReference type="GO" id="GO:0048029">
    <property type="term" value="F:monosaccharide binding"/>
    <property type="evidence" value="ECO:0007669"/>
    <property type="project" value="TreeGrafter"/>
</dbReference>
<dbReference type="InterPro" id="IPR035476">
    <property type="entry name" value="SIS_PGI_1"/>
</dbReference>
<dbReference type="EMBL" id="UOFL01000043">
    <property type="protein sequence ID" value="VAW73327.1"/>
    <property type="molecule type" value="Genomic_DNA"/>
</dbReference>
<organism evidence="8">
    <name type="scientific">hydrothermal vent metagenome</name>
    <dbReference type="NCBI Taxonomy" id="652676"/>
    <lineage>
        <taxon>unclassified sequences</taxon>
        <taxon>metagenomes</taxon>
        <taxon>ecological metagenomes</taxon>
    </lineage>
</organism>
<dbReference type="PRINTS" id="PR00662">
    <property type="entry name" value="G6PISOMERASE"/>
</dbReference>
<evidence type="ECO:0000256" key="3">
    <source>
        <dbReference type="ARBA" id="ARBA00011952"/>
    </source>
</evidence>
<comment type="pathway">
    <text evidence="1">Carbohydrate degradation; glycolysis; D-glyceraldehyde 3-phosphate and glycerone phosphate from D-glucose: step 2/4.</text>
</comment>
<dbReference type="SUPFAM" id="SSF53697">
    <property type="entry name" value="SIS domain"/>
    <property type="match status" value="1"/>
</dbReference>
<dbReference type="GO" id="GO:0051156">
    <property type="term" value="P:glucose 6-phosphate metabolic process"/>
    <property type="evidence" value="ECO:0007669"/>
    <property type="project" value="TreeGrafter"/>
</dbReference>
<dbReference type="UniPathway" id="UPA00109">
    <property type="reaction ID" value="UER00181"/>
</dbReference>
<dbReference type="PROSITE" id="PS51463">
    <property type="entry name" value="P_GLUCOSE_ISOMERASE_3"/>
    <property type="match status" value="1"/>
</dbReference>
<dbReference type="PANTHER" id="PTHR11469">
    <property type="entry name" value="GLUCOSE-6-PHOSPHATE ISOMERASE"/>
    <property type="match status" value="1"/>
</dbReference>
<dbReference type="AlphaFoldDB" id="A0A3B0YCL3"/>
<dbReference type="InterPro" id="IPR018189">
    <property type="entry name" value="Phosphoglucose_isomerase_CS"/>
</dbReference>
<sequence>MHKIKQELDVDTGLTILTKLPQWLALEAEYKACKQQSTSSLFMHNSHRLDQYSGTVGELFIDYSKNGVNDQTVELLLQLARSRNLEQWRDRMFEGYPINFTEHRAVLHTALRNKSGKPVMHQGKDVMPQIDAVKQRIRQFTDKVRSGEWKGVNGETITDIVNIGIGGSDLGPRMAVQALEPYIKESLKFHFVANIDCSEVGHTLRQLDPHRTLFIVESKTFTTQETLANATTARDWLLQHSNNDKAAIARHFVAVSTNTKAVEAFGIDTANMFEFWDWVGGRYSLWSAIGLPVVLAVGMDNFEEMLDGAWEMDQHFRTAPLRNNIPVMLAMIGIWYINFHNAKTHAIVPYDYYMRDLPHYLQQADMESNGKCITRDGESVDYNTGPVIWGETGVNGQHAYFQLIHQGTQIIPADFIVPIHSHYGTGKHHDILIANFIAQTEALMKGRNAQEVEDEMRAQGLTDSQINKLLPHRVFEGNRPTTSIVMDRLTPSALGSLIAMYEHKIFVQGIIWGINSFDQWGVELGKVLASRIQSEIADGETVDGHGQSTDNLINRYLKYKFDK</sequence>
<evidence type="ECO:0000313" key="8">
    <source>
        <dbReference type="EMBL" id="VAW73327.1"/>
    </source>
</evidence>
<evidence type="ECO:0000256" key="7">
    <source>
        <dbReference type="ARBA" id="ARBA00029321"/>
    </source>
</evidence>
<gene>
    <name evidence="8" type="ORF">MNBD_GAMMA12-3321</name>
</gene>
<dbReference type="PANTHER" id="PTHR11469:SF1">
    <property type="entry name" value="GLUCOSE-6-PHOSPHATE ISOMERASE"/>
    <property type="match status" value="1"/>
</dbReference>
<protein>
    <recommendedName>
        <fullName evidence="3">glucose-6-phosphate isomerase</fullName>
        <ecNumber evidence="3">5.3.1.9</ecNumber>
    </recommendedName>
</protein>
<dbReference type="FunFam" id="3.40.50.10490:FF:000004">
    <property type="entry name" value="Glucose-6-phosphate isomerase"/>
    <property type="match status" value="1"/>
</dbReference>
<evidence type="ECO:0000256" key="5">
    <source>
        <dbReference type="ARBA" id="ARBA00023152"/>
    </source>
</evidence>
<dbReference type="PROSITE" id="PS00174">
    <property type="entry name" value="P_GLUCOSE_ISOMERASE_2"/>
    <property type="match status" value="1"/>
</dbReference>
<keyword evidence="5" id="KW-0324">Glycolysis</keyword>
<dbReference type="Gene3D" id="1.10.1390.10">
    <property type="match status" value="1"/>
</dbReference>
<comment type="similarity">
    <text evidence="2">Belongs to the GPI family.</text>
</comment>
<dbReference type="Pfam" id="PF00342">
    <property type="entry name" value="PGI"/>
    <property type="match status" value="1"/>
</dbReference>
<evidence type="ECO:0000256" key="4">
    <source>
        <dbReference type="ARBA" id="ARBA00022432"/>
    </source>
</evidence>
<comment type="catalytic activity">
    <reaction evidence="7">
        <text>alpha-D-glucose 6-phosphate = beta-D-fructose 6-phosphate</text>
        <dbReference type="Rhea" id="RHEA:11816"/>
        <dbReference type="ChEBI" id="CHEBI:57634"/>
        <dbReference type="ChEBI" id="CHEBI:58225"/>
        <dbReference type="EC" id="5.3.1.9"/>
    </reaction>
</comment>
<dbReference type="EC" id="5.3.1.9" evidence="3"/>
<evidence type="ECO:0000256" key="1">
    <source>
        <dbReference type="ARBA" id="ARBA00004926"/>
    </source>
</evidence>
<dbReference type="InterPro" id="IPR001672">
    <property type="entry name" value="G6P_Isomerase"/>
</dbReference>
<keyword evidence="4" id="KW-0312">Gluconeogenesis</keyword>
<accession>A0A3B0YCL3</accession>
<dbReference type="GO" id="GO:0006094">
    <property type="term" value="P:gluconeogenesis"/>
    <property type="evidence" value="ECO:0007669"/>
    <property type="project" value="UniProtKB-KW"/>
</dbReference>
<dbReference type="InterPro" id="IPR023096">
    <property type="entry name" value="G6P_Isomerase_C"/>
</dbReference>
<reference evidence="8" key="1">
    <citation type="submission" date="2018-06" db="EMBL/GenBank/DDBJ databases">
        <authorList>
            <person name="Zhirakovskaya E."/>
        </authorList>
    </citation>
    <scope>NUCLEOTIDE SEQUENCE</scope>
</reference>
<dbReference type="HAMAP" id="MF_00473">
    <property type="entry name" value="G6P_isomerase"/>
    <property type="match status" value="1"/>
</dbReference>
<name>A0A3B0YCL3_9ZZZZ</name>
<dbReference type="CDD" id="cd05016">
    <property type="entry name" value="SIS_PGI_2"/>
    <property type="match status" value="1"/>
</dbReference>
<evidence type="ECO:0000256" key="2">
    <source>
        <dbReference type="ARBA" id="ARBA00006604"/>
    </source>
</evidence>
<dbReference type="GO" id="GO:0006096">
    <property type="term" value="P:glycolytic process"/>
    <property type="evidence" value="ECO:0007669"/>
    <property type="project" value="UniProtKB-UniPathway"/>
</dbReference>
<dbReference type="InterPro" id="IPR035482">
    <property type="entry name" value="SIS_PGI_2"/>
</dbReference>
<dbReference type="NCBIfam" id="NF001211">
    <property type="entry name" value="PRK00179.1"/>
    <property type="match status" value="1"/>
</dbReference>
<dbReference type="PROSITE" id="PS00765">
    <property type="entry name" value="P_GLUCOSE_ISOMERASE_1"/>
    <property type="match status" value="1"/>
</dbReference>
<dbReference type="GO" id="GO:0004347">
    <property type="term" value="F:glucose-6-phosphate isomerase activity"/>
    <property type="evidence" value="ECO:0007669"/>
    <property type="project" value="UniProtKB-EC"/>
</dbReference>
<dbReference type="InterPro" id="IPR046348">
    <property type="entry name" value="SIS_dom_sf"/>
</dbReference>
<dbReference type="CDD" id="cd05015">
    <property type="entry name" value="SIS_PGI_1"/>
    <property type="match status" value="1"/>
</dbReference>
<evidence type="ECO:0000256" key="6">
    <source>
        <dbReference type="ARBA" id="ARBA00023235"/>
    </source>
</evidence>
<dbReference type="GO" id="GO:0005829">
    <property type="term" value="C:cytosol"/>
    <property type="evidence" value="ECO:0007669"/>
    <property type="project" value="TreeGrafter"/>
</dbReference>
<dbReference type="Gene3D" id="3.40.50.10490">
    <property type="entry name" value="Glucose-6-phosphate isomerase like protein, domain 1"/>
    <property type="match status" value="2"/>
</dbReference>
<dbReference type="GO" id="GO:0097367">
    <property type="term" value="F:carbohydrate derivative binding"/>
    <property type="evidence" value="ECO:0007669"/>
    <property type="project" value="InterPro"/>
</dbReference>
<keyword evidence="6 8" id="KW-0413">Isomerase</keyword>
<proteinExistence type="inferred from homology"/>